<reference evidence="1" key="1">
    <citation type="submission" date="2023-03" db="EMBL/GenBank/DDBJ databases">
        <title>Massive genome expansion in bonnet fungi (Mycena s.s.) driven by repeated elements and novel gene families across ecological guilds.</title>
        <authorList>
            <consortium name="Lawrence Berkeley National Laboratory"/>
            <person name="Harder C.B."/>
            <person name="Miyauchi S."/>
            <person name="Viragh M."/>
            <person name="Kuo A."/>
            <person name="Thoen E."/>
            <person name="Andreopoulos B."/>
            <person name="Lu D."/>
            <person name="Skrede I."/>
            <person name="Drula E."/>
            <person name="Henrissat B."/>
            <person name="Morin E."/>
            <person name="Kohler A."/>
            <person name="Barry K."/>
            <person name="LaButti K."/>
            <person name="Morin E."/>
            <person name="Salamov A."/>
            <person name="Lipzen A."/>
            <person name="Mereny Z."/>
            <person name="Hegedus B."/>
            <person name="Baldrian P."/>
            <person name="Stursova M."/>
            <person name="Weitz H."/>
            <person name="Taylor A."/>
            <person name="Grigoriev I.V."/>
            <person name="Nagy L.G."/>
            <person name="Martin F."/>
            <person name="Kauserud H."/>
        </authorList>
    </citation>
    <scope>NUCLEOTIDE SEQUENCE</scope>
    <source>
        <strain evidence="1">CBHHK182m</strain>
    </source>
</reference>
<evidence type="ECO:0008006" key="3">
    <source>
        <dbReference type="Google" id="ProtNLM"/>
    </source>
</evidence>
<evidence type="ECO:0000313" key="1">
    <source>
        <dbReference type="EMBL" id="KAJ7694016.1"/>
    </source>
</evidence>
<dbReference type="AlphaFoldDB" id="A0AAD7DKS2"/>
<dbReference type="EMBL" id="JARKIB010000703">
    <property type="protein sequence ID" value="KAJ7694016.1"/>
    <property type="molecule type" value="Genomic_DNA"/>
</dbReference>
<gene>
    <name evidence="1" type="ORF">B0H16DRAFT_1847571</name>
</gene>
<name>A0AAD7DKS2_9AGAR</name>
<comment type="caution">
    <text evidence="1">The sequence shown here is derived from an EMBL/GenBank/DDBJ whole genome shotgun (WGS) entry which is preliminary data.</text>
</comment>
<organism evidence="1 2">
    <name type="scientific">Mycena metata</name>
    <dbReference type="NCBI Taxonomy" id="1033252"/>
    <lineage>
        <taxon>Eukaryota</taxon>
        <taxon>Fungi</taxon>
        <taxon>Dikarya</taxon>
        <taxon>Basidiomycota</taxon>
        <taxon>Agaricomycotina</taxon>
        <taxon>Agaricomycetes</taxon>
        <taxon>Agaricomycetidae</taxon>
        <taxon>Agaricales</taxon>
        <taxon>Marasmiineae</taxon>
        <taxon>Mycenaceae</taxon>
        <taxon>Mycena</taxon>
    </lineage>
</organism>
<dbReference type="Pfam" id="PF02996">
    <property type="entry name" value="Prefoldin"/>
    <property type="match status" value="1"/>
</dbReference>
<dbReference type="Gene3D" id="1.10.287.370">
    <property type="match status" value="1"/>
</dbReference>
<protein>
    <recommendedName>
        <fullName evidence="3">Prefoldin subunit 5</fullName>
    </recommendedName>
</protein>
<keyword evidence="2" id="KW-1185">Reference proteome</keyword>
<sequence length="236" mass="27258">MARAGQNSEQESRPKESLMDEELINAAHLPPNNSLPYGMFNCGITDVCRDLGRKCGDAERPAPDRPCGRDHSALPCGFSTAYRLSDCFYPFFVIQTHWNTTKWNPERELLKLKQAQSKFRACIENVAEINRLTRLSDLDHIIVDVGTGYFVQKPTCYQTRDQAHKHYAAKVKYIQVNLDTLEETIGKKKDNMGYLVNVMQAKLVQQQQQHQENPKLTYRPTKTAIDRYRHYRPHSK</sequence>
<dbReference type="Proteomes" id="UP001215598">
    <property type="component" value="Unassembled WGS sequence"/>
</dbReference>
<proteinExistence type="predicted"/>
<dbReference type="CDD" id="cd23157">
    <property type="entry name" value="Prefoldin_5"/>
    <property type="match status" value="1"/>
</dbReference>
<dbReference type="InterPro" id="IPR009053">
    <property type="entry name" value="Prefoldin"/>
</dbReference>
<dbReference type="SUPFAM" id="SSF46579">
    <property type="entry name" value="Prefoldin"/>
    <property type="match status" value="1"/>
</dbReference>
<dbReference type="InterPro" id="IPR004127">
    <property type="entry name" value="Prefoldin_subunit_alpha"/>
</dbReference>
<accession>A0AAD7DKS2</accession>
<evidence type="ECO:0000313" key="2">
    <source>
        <dbReference type="Proteomes" id="UP001215598"/>
    </source>
</evidence>